<feature type="binding site" evidence="15">
    <location>
        <position position="199"/>
    </location>
    <ligand>
        <name>NADP(+)</name>
        <dbReference type="ChEBI" id="CHEBI:58349"/>
    </ligand>
</feature>
<comment type="function">
    <text evidence="1 13">Converts 2,5-diamino-6-(ribosylamino)-4(3h)-pyrimidinone 5'-phosphate into 5-amino-6-(ribosylamino)-2,4(1h,3h)-pyrimidinedione 5'-phosphate.</text>
</comment>
<dbReference type="SUPFAM" id="SSF53597">
    <property type="entry name" value="Dihydrofolate reductase-like"/>
    <property type="match status" value="1"/>
</dbReference>
<dbReference type="GO" id="GO:0009231">
    <property type="term" value="P:riboflavin biosynthetic process"/>
    <property type="evidence" value="ECO:0007669"/>
    <property type="project" value="UniProtKB-UniPathway"/>
</dbReference>
<feature type="binding site" evidence="15">
    <location>
        <position position="219"/>
    </location>
    <ligand>
        <name>substrate</name>
    </ligand>
</feature>
<evidence type="ECO:0000256" key="13">
    <source>
        <dbReference type="PIRNR" id="PIRNR006769"/>
    </source>
</evidence>
<feature type="binding site" evidence="16">
    <location>
        <position position="99"/>
    </location>
    <ligand>
        <name>Zn(2+)</name>
        <dbReference type="ChEBI" id="CHEBI:29105"/>
        <note>catalytic</note>
    </ligand>
</feature>
<keyword evidence="10 13" id="KW-0521">NADP</keyword>
<feature type="binding site" evidence="16">
    <location>
        <position position="90"/>
    </location>
    <ligand>
        <name>Zn(2+)</name>
        <dbReference type="ChEBI" id="CHEBI:29105"/>
        <note>catalytic</note>
    </ligand>
</feature>
<dbReference type="GO" id="GO:0008703">
    <property type="term" value="F:5-amino-6-(5-phosphoribosylamino)uracil reductase activity"/>
    <property type="evidence" value="ECO:0007669"/>
    <property type="project" value="UniProtKB-EC"/>
</dbReference>
<evidence type="ECO:0000313" key="18">
    <source>
        <dbReference type="EMBL" id="GEM44928.1"/>
    </source>
</evidence>
<dbReference type="PANTHER" id="PTHR38011:SF7">
    <property type="entry name" value="2,5-DIAMINO-6-RIBOSYLAMINO-4(3H)-PYRIMIDINONE 5'-PHOSPHATE REDUCTASE"/>
    <property type="match status" value="1"/>
</dbReference>
<dbReference type="InterPro" id="IPR024072">
    <property type="entry name" value="DHFR-like_dom_sf"/>
</dbReference>
<evidence type="ECO:0000256" key="7">
    <source>
        <dbReference type="ARBA" id="ARBA00022723"/>
    </source>
</evidence>
<keyword evidence="6 13" id="KW-0686">Riboflavin biosynthesis</keyword>
<evidence type="ECO:0000259" key="17">
    <source>
        <dbReference type="PROSITE" id="PS51747"/>
    </source>
</evidence>
<evidence type="ECO:0000256" key="11">
    <source>
        <dbReference type="ARBA" id="ARBA00023002"/>
    </source>
</evidence>
<comment type="caution">
    <text evidence="18">The sequence shown here is derived from an EMBL/GenBank/DDBJ whole genome shotgun (WGS) entry which is preliminary data.</text>
</comment>
<comment type="similarity">
    <text evidence="4 13">In the N-terminal section; belongs to the cytidine and deoxycytidylate deaminase family.</text>
</comment>
<dbReference type="PROSITE" id="PS00903">
    <property type="entry name" value="CYT_DCMP_DEAMINASES_1"/>
    <property type="match status" value="1"/>
</dbReference>
<evidence type="ECO:0000256" key="12">
    <source>
        <dbReference type="ARBA" id="ARBA00023268"/>
    </source>
</evidence>
<comment type="pathway">
    <text evidence="3 13">Cofactor biosynthesis; riboflavin biosynthesis; 5-amino-6-(D-ribitylamino)uracil from GTP: step 3/4.</text>
</comment>
<evidence type="ECO:0000256" key="2">
    <source>
        <dbReference type="ARBA" id="ARBA00004882"/>
    </source>
</evidence>
<feature type="binding site" evidence="15">
    <location>
        <position position="222"/>
    </location>
    <ligand>
        <name>substrate</name>
    </ligand>
</feature>
<dbReference type="InterPro" id="IPR002125">
    <property type="entry name" value="CMP_dCMP_dom"/>
</dbReference>
<dbReference type="GO" id="GO:0050661">
    <property type="term" value="F:NADP binding"/>
    <property type="evidence" value="ECO:0007669"/>
    <property type="project" value="InterPro"/>
</dbReference>
<protein>
    <recommendedName>
        <fullName evidence="13">Riboflavin biosynthesis protein RibD</fullName>
    </recommendedName>
    <domain>
        <recommendedName>
            <fullName evidence="13">Diaminohydroxyphosphoribosylaminopyrimidine deaminase</fullName>
            <shortName evidence="13">DRAP deaminase</shortName>
            <ecNumber evidence="13">3.5.4.26</ecNumber>
        </recommendedName>
        <alternativeName>
            <fullName evidence="13">Riboflavin-specific deaminase</fullName>
        </alternativeName>
    </domain>
    <domain>
        <recommendedName>
            <fullName evidence="13">5-amino-6-(5-phosphoribosylamino)uracil reductase</fullName>
            <ecNumber evidence="13">1.1.1.193</ecNumber>
        </recommendedName>
        <alternativeName>
            <fullName evidence="13">HTP reductase</fullName>
        </alternativeName>
    </domain>
</protein>
<evidence type="ECO:0000256" key="10">
    <source>
        <dbReference type="ARBA" id="ARBA00022857"/>
    </source>
</evidence>
<sequence length="365" mass="39521">MPPHAGKTMLYQKIFSQDTLLMQEALSLAAQALGRTSPNPPVGCVIVKDDHVIGRGFHPKAGEPHAEVFALRDAGFRAEGATAYVTLEPCSHHGRTPPCADALIAAKVQRVVIAALDPNPLVAGKGVQKLLDAGIQVDVGVLQDQAIVQQAGFRTRITHGRPRVTYKYAQSLDGKMASQNGRQLWLTGQDAKRRVHELRNQMDAIAVGSNTVLSDNPLLTTRLEGVTGTRDPIPVIFDRSGRVPLSAKAMRPGAIVVTESQQEYPDFLKVIRTTHLPDVLQELGKQGINTLLLEGGPDLASAFLKADLIDDLLVFIAPRIMGTGRPSLWTELEGLLDVQELKTEQVGKDVLLSARIHPIPQVEAD</sequence>
<dbReference type="EMBL" id="BJXB01000002">
    <property type="protein sequence ID" value="GEM44928.1"/>
    <property type="molecule type" value="Genomic_DNA"/>
</dbReference>
<gene>
    <name evidence="18" type="ORF">DC3_05630</name>
</gene>
<feature type="active site" description="Proton donor" evidence="14">
    <location>
        <position position="67"/>
    </location>
</feature>
<keyword evidence="11 13" id="KW-0560">Oxidoreductase</keyword>
<name>A0A511MXD1_DEIC1</name>
<dbReference type="Gene3D" id="3.40.140.10">
    <property type="entry name" value="Cytidine Deaminase, domain 2"/>
    <property type="match status" value="1"/>
</dbReference>
<feature type="binding site" evidence="15">
    <location>
        <position position="185"/>
    </location>
    <ligand>
        <name>NADP(+)</name>
        <dbReference type="ChEBI" id="CHEBI:58349"/>
    </ligand>
</feature>
<evidence type="ECO:0000256" key="15">
    <source>
        <dbReference type="PIRSR" id="PIRSR006769-2"/>
    </source>
</evidence>
<keyword evidence="9 13" id="KW-0862">Zinc</keyword>
<comment type="pathway">
    <text evidence="2 13">Cofactor biosynthesis; riboflavin biosynthesis; 5-amino-6-(D-ribitylamino)uracil from GTP: step 2/4.</text>
</comment>
<dbReference type="GO" id="GO:0008270">
    <property type="term" value="F:zinc ion binding"/>
    <property type="evidence" value="ECO:0007669"/>
    <property type="project" value="InterPro"/>
</dbReference>
<comment type="cofactor">
    <cofactor evidence="13 16">
        <name>Zn(2+)</name>
        <dbReference type="ChEBI" id="CHEBI:29105"/>
    </cofactor>
    <text evidence="13 16">Binds 1 zinc ion.</text>
</comment>
<feature type="binding site" evidence="15">
    <location>
        <position position="169"/>
    </location>
    <ligand>
        <name>NADP(+)</name>
        <dbReference type="ChEBI" id="CHEBI:58349"/>
    </ligand>
</feature>
<evidence type="ECO:0000256" key="4">
    <source>
        <dbReference type="ARBA" id="ARBA00005259"/>
    </source>
</evidence>
<dbReference type="Proteomes" id="UP000321306">
    <property type="component" value="Unassembled WGS sequence"/>
</dbReference>
<evidence type="ECO:0000256" key="8">
    <source>
        <dbReference type="ARBA" id="ARBA00022801"/>
    </source>
</evidence>
<dbReference type="InterPro" id="IPR011549">
    <property type="entry name" value="RibD_C"/>
</dbReference>
<keyword evidence="7 13" id="KW-0479">Metal-binding</keyword>
<dbReference type="NCBIfam" id="TIGR00326">
    <property type="entry name" value="eubact_ribD"/>
    <property type="match status" value="1"/>
</dbReference>
<evidence type="ECO:0000256" key="16">
    <source>
        <dbReference type="PIRSR" id="PIRSR006769-3"/>
    </source>
</evidence>
<dbReference type="SUPFAM" id="SSF53927">
    <property type="entry name" value="Cytidine deaminase-like"/>
    <property type="match status" value="1"/>
</dbReference>
<dbReference type="InterPro" id="IPR002734">
    <property type="entry name" value="RibDG_C"/>
</dbReference>
<evidence type="ECO:0000256" key="6">
    <source>
        <dbReference type="ARBA" id="ARBA00022619"/>
    </source>
</evidence>
<dbReference type="InterPro" id="IPR004794">
    <property type="entry name" value="Eubact_RibD"/>
</dbReference>
<evidence type="ECO:0000313" key="19">
    <source>
        <dbReference type="Proteomes" id="UP000321306"/>
    </source>
</evidence>
<dbReference type="EC" id="1.1.1.193" evidence="13"/>
<dbReference type="RefSeq" id="WP_246130518.1">
    <property type="nucleotide sequence ID" value="NZ_BJXB01000002.1"/>
</dbReference>
<dbReference type="AlphaFoldDB" id="A0A511MXD1"/>
<organism evidence="18 19">
    <name type="scientific">Deinococcus cellulosilyticus (strain DSM 18568 / NBRC 106333 / KACC 11606 / 5516J-15)</name>
    <dbReference type="NCBI Taxonomy" id="1223518"/>
    <lineage>
        <taxon>Bacteria</taxon>
        <taxon>Thermotogati</taxon>
        <taxon>Deinococcota</taxon>
        <taxon>Deinococci</taxon>
        <taxon>Deinococcales</taxon>
        <taxon>Deinococcaceae</taxon>
        <taxon>Deinococcus</taxon>
    </lineage>
</organism>
<dbReference type="NCBIfam" id="TIGR00227">
    <property type="entry name" value="ribD_Cterm"/>
    <property type="match status" value="1"/>
</dbReference>
<evidence type="ECO:0000256" key="9">
    <source>
        <dbReference type="ARBA" id="ARBA00022833"/>
    </source>
</evidence>
<dbReference type="UniPathway" id="UPA00275">
    <property type="reaction ID" value="UER00401"/>
</dbReference>
<evidence type="ECO:0000256" key="5">
    <source>
        <dbReference type="ARBA" id="ARBA00007417"/>
    </source>
</evidence>
<evidence type="ECO:0000256" key="3">
    <source>
        <dbReference type="ARBA" id="ARBA00004910"/>
    </source>
</evidence>
<dbReference type="EC" id="3.5.4.26" evidence="13"/>
<feature type="binding site" evidence="15">
    <location>
        <position position="294"/>
    </location>
    <ligand>
        <name>substrate</name>
    </ligand>
</feature>
<dbReference type="InterPro" id="IPR016193">
    <property type="entry name" value="Cytidine_deaminase-like"/>
</dbReference>
<dbReference type="InterPro" id="IPR016192">
    <property type="entry name" value="APOBEC/CMP_deaminase_Zn-bd"/>
</dbReference>
<accession>A0A511MXD1</accession>
<dbReference type="Gene3D" id="3.40.430.10">
    <property type="entry name" value="Dihydrofolate Reductase, subunit A"/>
    <property type="match status" value="1"/>
</dbReference>
<dbReference type="Pfam" id="PF00383">
    <property type="entry name" value="dCMP_cyt_deam_1"/>
    <property type="match status" value="1"/>
</dbReference>
<keyword evidence="12" id="KW-0511">Multifunctional enzyme</keyword>
<evidence type="ECO:0000256" key="14">
    <source>
        <dbReference type="PIRSR" id="PIRSR006769-1"/>
    </source>
</evidence>
<evidence type="ECO:0000256" key="1">
    <source>
        <dbReference type="ARBA" id="ARBA00002151"/>
    </source>
</evidence>
<dbReference type="GO" id="GO:0008835">
    <property type="term" value="F:diaminohydroxyphosphoribosylaminopyrimidine deaminase activity"/>
    <property type="evidence" value="ECO:0007669"/>
    <property type="project" value="UniProtKB-EC"/>
</dbReference>
<dbReference type="Pfam" id="PF01872">
    <property type="entry name" value="RibD_C"/>
    <property type="match status" value="1"/>
</dbReference>
<feature type="binding site" evidence="15">
    <location>
        <begin position="296"/>
        <end position="302"/>
    </location>
    <ligand>
        <name>NADP(+)</name>
        <dbReference type="ChEBI" id="CHEBI:58349"/>
    </ligand>
</feature>
<dbReference type="PROSITE" id="PS51747">
    <property type="entry name" value="CYT_DCMP_DEAMINASES_2"/>
    <property type="match status" value="1"/>
</dbReference>
<dbReference type="CDD" id="cd01284">
    <property type="entry name" value="Riboflavin_deaminase-reductase"/>
    <property type="match status" value="1"/>
</dbReference>
<feature type="binding site" evidence="16">
    <location>
        <position position="65"/>
    </location>
    <ligand>
        <name>Zn(2+)</name>
        <dbReference type="ChEBI" id="CHEBI:29105"/>
        <note>catalytic</note>
    </ligand>
</feature>
<dbReference type="InterPro" id="IPR050765">
    <property type="entry name" value="Riboflavin_Biosynth_HTPR"/>
</dbReference>
<feature type="domain" description="CMP/dCMP-type deaminase" evidence="17">
    <location>
        <begin position="16"/>
        <end position="138"/>
    </location>
</feature>
<comment type="similarity">
    <text evidence="5 13">In the C-terminal section; belongs to the HTP reductase family.</text>
</comment>
<keyword evidence="8 13" id="KW-0378">Hydrolase</keyword>
<comment type="catalytic activity">
    <reaction evidence="13">
        <text>2,5-diamino-6-hydroxy-4-(5-phosphoribosylamino)-pyrimidine + H2O + H(+) = 5-amino-6-(5-phospho-D-ribosylamino)uracil + NH4(+)</text>
        <dbReference type="Rhea" id="RHEA:21868"/>
        <dbReference type="ChEBI" id="CHEBI:15377"/>
        <dbReference type="ChEBI" id="CHEBI:15378"/>
        <dbReference type="ChEBI" id="CHEBI:28938"/>
        <dbReference type="ChEBI" id="CHEBI:58453"/>
        <dbReference type="ChEBI" id="CHEBI:58614"/>
        <dbReference type="EC" id="3.5.4.26"/>
    </reaction>
</comment>
<comment type="catalytic activity">
    <reaction evidence="13">
        <text>5-amino-6-(5-phospho-D-ribitylamino)uracil + NADP(+) = 5-amino-6-(5-phospho-D-ribosylamino)uracil + NADPH + H(+)</text>
        <dbReference type="Rhea" id="RHEA:17845"/>
        <dbReference type="ChEBI" id="CHEBI:15378"/>
        <dbReference type="ChEBI" id="CHEBI:57783"/>
        <dbReference type="ChEBI" id="CHEBI:58349"/>
        <dbReference type="ChEBI" id="CHEBI:58421"/>
        <dbReference type="ChEBI" id="CHEBI:58453"/>
        <dbReference type="EC" id="1.1.1.193"/>
    </reaction>
</comment>
<dbReference type="PIRSF" id="PIRSF006769">
    <property type="entry name" value="RibD"/>
    <property type="match status" value="1"/>
</dbReference>
<reference evidence="18 19" key="1">
    <citation type="submission" date="2019-07" db="EMBL/GenBank/DDBJ databases">
        <title>Whole genome shotgun sequence of Deinococcus cellulosilyticus NBRC 106333.</title>
        <authorList>
            <person name="Hosoyama A."/>
            <person name="Uohara A."/>
            <person name="Ohji S."/>
            <person name="Ichikawa N."/>
        </authorList>
    </citation>
    <scope>NUCLEOTIDE SEQUENCE [LARGE SCALE GENOMIC DNA]</scope>
    <source>
        <strain evidence="18 19">NBRC 106333</strain>
    </source>
</reference>
<proteinExistence type="inferred from homology"/>
<dbReference type="PANTHER" id="PTHR38011">
    <property type="entry name" value="DIHYDROFOLATE REDUCTASE FAMILY PROTEIN (AFU_ORTHOLOGUE AFUA_8G06820)"/>
    <property type="match status" value="1"/>
</dbReference>
<feature type="binding site" evidence="15">
    <location>
        <position position="211"/>
    </location>
    <ligand>
        <name>NADP(+)</name>
        <dbReference type="ChEBI" id="CHEBI:58349"/>
    </ligand>
</feature>
<keyword evidence="19" id="KW-1185">Reference proteome</keyword>
<feature type="binding site" evidence="15">
    <location>
        <position position="215"/>
    </location>
    <ligand>
        <name>NADP(+)</name>
        <dbReference type="ChEBI" id="CHEBI:58349"/>
    </ligand>
</feature>
<dbReference type="FunFam" id="3.40.140.10:FF:000025">
    <property type="entry name" value="Riboflavin biosynthesis protein RibD"/>
    <property type="match status" value="1"/>
</dbReference>